<dbReference type="AlphaFoldDB" id="A0A1H2BT12"/>
<evidence type="ECO:0000313" key="2">
    <source>
        <dbReference type="EMBL" id="SDT61381.1"/>
    </source>
</evidence>
<accession>A0A1H2BT12</accession>
<name>A0A1H2BT12_9BRAD</name>
<organism evidence="2 3">
    <name type="scientific">Bradyrhizobium canariense</name>
    <dbReference type="NCBI Taxonomy" id="255045"/>
    <lineage>
        <taxon>Bacteria</taxon>
        <taxon>Pseudomonadati</taxon>
        <taxon>Pseudomonadota</taxon>
        <taxon>Alphaproteobacteria</taxon>
        <taxon>Hyphomicrobiales</taxon>
        <taxon>Nitrobacteraceae</taxon>
        <taxon>Bradyrhizobium</taxon>
    </lineage>
</organism>
<gene>
    <name evidence="2" type="ORF">SAMN05444158_7509</name>
</gene>
<protein>
    <submittedName>
        <fullName evidence="2">Uncharacterized protein</fullName>
    </submittedName>
</protein>
<evidence type="ECO:0000313" key="3">
    <source>
        <dbReference type="Proteomes" id="UP000243904"/>
    </source>
</evidence>
<feature type="compositionally biased region" description="Low complexity" evidence="1">
    <location>
        <begin position="35"/>
        <end position="50"/>
    </location>
</feature>
<feature type="region of interest" description="Disordered" evidence="1">
    <location>
        <begin position="35"/>
        <end position="62"/>
    </location>
</feature>
<proteinExistence type="predicted"/>
<evidence type="ECO:0000256" key="1">
    <source>
        <dbReference type="SAM" id="MobiDB-lite"/>
    </source>
</evidence>
<dbReference type="Proteomes" id="UP000243904">
    <property type="component" value="Chromosome I"/>
</dbReference>
<dbReference type="EMBL" id="LT629750">
    <property type="protein sequence ID" value="SDT61381.1"/>
    <property type="molecule type" value="Genomic_DNA"/>
</dbReference>
<reference evidence="3" key="1">
    <citation type="submission" date="2016-10" db="EMBL/GenBank/DDBJ databases">
        <authorList>
            <person name="Varghese N."/>
            <person name="Submissions S."/>
        </authorList>
    </citation>
    <scope>NUCLEOTIDE SEQUENCE [LARGE SCALE GENOMIC DNA]</scope>
    <source>
        <strain evidence="3">GAS369</strain>
    </source>
</reference>
<keyword evidence="3" id="KW-1185">Reference proteome</keyword>
<sequence>MNSQKVAGILGAIVALAVLAAAFIYVPPGGRNAPAAVAPKAEAPVNAAPAPKGPVIRDVPQQ</sequence>
<dbReference type="RefSeq" id="WP_100382976.1">
    <property type="nucleotide sequence ID" value="NZ_LT629750.1"/>
</dbReference>